<comment type="caution">
    <text evidence="4">The sequence shown here is derived from an EMBL/GenBank/DDBJ whole genome shotgun (WGS) entry which is preliminary data.</text>
</comment>
<dbReference type="InterPro" id="IPR026363">
    <property type="entry name" value="CxxC-x17-CxxC_dom"/>
</dbReference>
<dbReference type="Pfam" id="PF10412">
    <property type="entry name" value="TrwB_AAD_bind"/>
    <property type="match status" value="1"/>
</dbReference>
<feature type="domain" description="Type IV secretion system coupling protein TraD DNA-binding" evidence="2">
    <location>
        <begin position="34"/>
        <end position="329"/>
    </location>
</feature>
<name>A0A928TXM2_UNCKA</name>
<dbReference type="Proteomes" id="UP000710385">
    <property type="component" value="Unassembled WGS sequence"/>
</dbReference>
<feature type="compositionally biased region" description="Basic and acidic residues" evidence="1">
    <location>
        <begin position="600"/>
        <end position="618"/>
    </location>
</feature>
<protein>
    <submittedName>
        <fullName evidence="4">TraM recognition domain-containing protein</fullName>
    </submittedName>
</protein>
<dbReference type="Gene3D" id="3.40.50.300">
    <property type="entry name" value="P-loop containing nucleotide triphosphate hydrolases"/>
    <property type="match status" value="2"/>
</dbReference>
<feature type="compositionally biased region" description="Basic residues" evidence="1">
    <location>
        <begin position="694"/>
        <end position="705"/>
    </location>
</feature>
<feature type="region of interest" description="Disordered" evidence="1">
    <location>
        <begin position="600"/>
        <end position="625"/>
    </location>
</feature>
<dbReference type="AlphaFoldDB" id="A0A928TXM2"/>
<accession>A0A928TXM2</accession>
<proteinExistence type="predicted"/>
<organism evidence="4 5">
    <name type="scientific">candidate division WWE3 bacterium</name>
    <dbReference type="NCBI Taxonomy" id="2053526"/>
    <lineage>
        <taxon>Bacteria</taxon>
        <taxon>Katanobacteria</taxon>
    </lineage>
</organism>
<evidence type="ECO:0000313" key="5">
    <source>
        <dbReference type="Proteomes" id="UP000710385"/>
    </source>
</evidence>
<reference evidence="4" key="1">
    <citation type="submission" date="2020-05" db="EMBL/GenBank/DDBJ databases">
        <title>High-Quality Genomes of Partial-Nitritation/Anammox System by Hierarchical Clustering Based Hybrid Assembly.</title>
        <authorList>
            <person name="Liu L."/>
            <person name="Wang Y."/>
            <person name="Che Y."/>
            <person name="Chen Y."/>
            <person name="Xia Y."/>
            <person name="Luo R."/>
            <person name="Cheng S.H."/>
            <person name="Zheng C."/>
            <person name="Zhang T."/>
        </authorList>
    </citation>
    <scope>NUCLEOTIDE SEQUENCE</scope>
    <source>
        <strain evidence="4">H1_PAT1</strain>
    </source>
</reference>
<evidence type="ECO:0000256" key="1">
    <source>
        <dbReference type="SAM" id="MobiDB-lite"/>
    </source>
</evidence>
<gene>
    <name evidence="4" type="ORF">HS096_04565</name>
</gene>
<feature type="compositionally biased region" description="Basic and acidic residues" evidence="1">
    <location>
        <begin position="729"/>
        <end position="748"/>
    </location>
</feature>
<dbReference type="PANTHER" id="PTHR30121:SF6">
    <property type="entry name" value="SLR6007 PROTEIN"/>
    <property type="match status" value="1"/>
</dbReference>
<dbReference type="CDD" id="cd01127">
    <property type="entry name" value="TrwB_TraG_TraD_VirD4"/>
    <property type="match status" value="1"/>
</dbReference>
<feature type="region of interest" description="Disordered" evidence="1">
    <location>
        <begin position="663"/>
        <end position="783"/>
    </location>
</feature>
<evidence type="ECO:0000259" key="2">
    <source>
        <dbReference type="Pfam" id="PF10412"/>
    </source>
</evidence>
<evidence type="ECO:0000259" key="3">
    <source>
        <dbReference type="Pfam" id="PF23477"/>
    </source>
</evidence>
<dbReference type="SUPFAM" id="SSF52540">
    <property type="entry name" value="P-loop containing nucleoside triphosphate hydrolases"/>
    <property type="match status" value="1"/>
</dbReference>
<dbReference type="Pfam" id="PF23477">
    <property type="entry name" value="zf_Tbcl_2"/>
    <property type="match status" value="1"/>
</dbReference>
<dbReference type="EMBL" id="JABTTY010000001">
    <property type="protein sequence ID" value="MBE7525628.1"/>
    <property type="molecule type" value="Genomic_DNA"/>
</dbReference>
<evidence type="ECO:0000313" key="4">
    <source>
        <dbReference type="EMBL" id="MBE7525628.1"/>
    </source>
</evidence>
<sequence length="783" mass="88244">MPEHERVTDPNAVTLFAETNFRNQRRRFGIKLDDRRRHMYIIGKTGMGKTTMLENMVLSDVYAGHGLAYIDPHGDTAEKIIDYIPSWRINDVVYFNPADMSYPVGFNILETVNDDQKHLVGSGLMGVFKKIWPDVWSARMEYILLNCVLALLDYPGATLLGINRLLVDKDYRERVISKIRDPIVKTFWVAEFSSWSEKYATEAIAPVQNKVGQFLSASIIRNIVAQVKSTIDPRDIMDHQKIFIVNLSKGRIGEDNMKLLGGMIVTKLQLAAMERVDIPEQERKDFFMYVDEFQNFATPSFANILSEARKYRLSLIMAHQYIEQLDEVVRDAVFGNVGSIIAFRVGAKDAEYMETEFTPTFTPEDLANIPKYSIYLKLMVDGVSTPPFSANTLAPIAQRTDSREKVVAVSRERYAVPKSDIEEKVLKWSGMETGAQAPVSSVIVESVSGPLQYPRIETEEEQAARAERLAEVSKPMYGAAPASPEAEQPAAGGEYLRFSPERLAAIQAKAPAGKKKKPMFKHTCDRCGIVWEMPIQLDTSRPVYCAECLPLVKEEKKFKGKMIKSAVRGKPPAGIKEEDETKTAAPRDVLEKAMRSLEEDGRIRLEKKDARRDTEQQNRPRLVVTSPDRLEDLLVEKDSESRSELLESIEKERGAKVLTSKLAAMPPIAETLPLAKAEQAPKEREVSAAESAERKKRKRKRRRRSGERVPEKGPEDGNSLETPGSRVEAFFRDVEEGKRTEKDVRDEEPPSSIVFKMTAPAAPESGGGPRRIRPGERIRFDAS</sequence>
<feature type="compositionally biased region" description="Basic and acidic residues" evidence="1">
    <location>
        <begin position="706"/>
        <end position="715"/>
    </location>
</feature>
<dbReference type="InterPro" id="IPR019476">
    <property type="entry name" value="T4SS_TraD_DNA-bd"/>
</dbReference>
<dbReference type="InterPro" id="IPR051162">
    <property type="entry name" value="T4SS_component"/>
</dbReference>
<feature type="compositionally biased region" description="Basic and acidic residues" evidence="1">
    <location>
        <begin position="679"/>
        <end position="693"/>
    </location>
</feature>
<dbReference type="InterPro" id="IPR027417">
    <property type="entry name" value="P-loop_NTPase"/>
</dbReference>
<feature type="domain" description="CxxC-x17-CxxC" evidence="3">
    <location>
        <begin position="518"/>
        <end position="549"/>
    </location>
</feature>
<feature type="compositionally biased region" description="Basic and acidic residues" evidence="1">
    <location>
        <begin position="773"/>
        <end position="783"/>
    </location>
</feature>
<dbReference type="PANTHER" id="PTHR30121">
    <property type="entry name" value="UNCHARACTERIZED PROTEIN YJGR-RELATED"/>
    <property type="match status" value="1"/>
</dbReference>